<evidence type="ECO:0000313" key="7">
    <source>
        <dbReference type="Proteomes" id="UP001143981"/>
    </source>
</evidence>
<evidence type="ECO:0000256" key="2">
    <source>
        <dbReference type="ARBA" id="ARBA00010869"/>
    </source>
</evidence>
<dbReference type="InterPro" id="IPR050147">
    <property type="entry name" value="Ser/Thr_Dehydratase"/>
</dbReference>
<proteinExistence type="inferred from homology"/>
<dbReference type="GO" id="GO:0004794">
    <property type="term" value="F:threonine deaminase activity"/>
    <property type="evidence" value="ECO:0007669"/>
    <property type="project" value="UniProtKB-EC"/>
</dbReference>
<dbReference type="AlphaFoldDB" id="A0A9W8CVZ0"/>
<comment type="caution">
    <text evidence="6">The sequence shown here is derived from an EMBL/GenBank/DDBJ whole genome shotgun (WGS) entry which is preliminary data.</text>
</comment>
<dbReference type="Pfam" id="PF00291">
    <property type="entry name" value="PALP"/>
    <property type="match status" value="1"/>
</dbReference>
<dbReference type="Proteomes" id="UP001143981">
    <property type="component" value="Unassembled WGS sequence"/>
</dbReference>
<accession>A0A9W8CVZ0</accession>
<comment type="cofactor">
    <cofactor evidence="1">
        <name>pyridoxal 5'-phosphate</name>
        <dbReference type="ChEBI" id="CHEBI:597326"/>
    </cofactor>
</comment>
<keyword evidence="3" id="KW-0663">Pyridoxal phosphate</keyword>
<dbReference type="InterPro" id="IPR001926">
    <property type="entry name" value="TrpB-like_PALP"/>
</dbReference>
<protein>
    <submittedName>
        <fullName evidence="6">Threonine deaminase</fullName>
        <ecNumber evidence="6">4.3.1.19</ecNumber>
    </submittedName>
</protein>
<keyword evidence="7" id="KW-1185">Reference proteome</keyword>
<dbReference type="PANTHER" id="PTHR48078">
    <property type="entry name" value="THREONINE DEHYDRATASE, MITOCHONDRIAL-RELATED"/>
    <property type="match status" value="1"/>
</dbReference>
<evidence type="ECO:0000313" key="6">
    <source>
        <dbReference type="EMBL" id="KAJ1728934.1"/>
    </source>
</evidence>
<evidence type="ECO:0000256" key="4">
    <source>
        <dbReference type="ARBA" id="ARBA00023239"/>
    </source>
</evidence>
<gene>
    <name evidence="6" type="primary">ILV1_2</name>
    <name evidence="6" type="ORF">LPJ61_003772</name>
</gene>
<evidence type="ECO:0000259" key="5">
    <source>
        <dbReference type="Pfam" id="PF00291"/>
    </source>
</evidence>
<keyword evidence="4 6" id="KW-0456">Lyase</keyword>
<dbReference type="GO" id="GO:0006567">
    <property type="term" value="P:L-threonine catabolic process"/>
    <property type="evidence" value="ECO:0007669"/>
    <property type="project" value="TreeGrafter"/>
</dbReference>
<feature type="non-terminal residue" evidence="6">
    <location>
        <position position="252"/>
    </location>
</feature>
<dbReference type="GO" id="GO:0006565">
    <property type="term" value="P:L-serine catabolic process"/>
    <property type="evidence" value="ECO:0007669"/>
    <property type="project" value="TreeGrafter"/>
</dbReference>
<dbReference type="Gene3D" id="3.40.50.1100">
    <property type="match status" value="2"/>
</dbReference>
<dbReference type="GO" id="GO:0003941">
    <property type="term" value="F:L-serine ammonia-lyase activity"/>
    <property type="evidence" value="ECO:0007669"/>
    <property type="project" value="TreeGrafter"/>
</dbReference>
<dbReference type="PROSITE" id="PS00165">
    <property type="entry name" value="DEHYDRATASE_SER_THR"/>
    <property type="match status" value="1"/>
</dbReference>
<feature type="domain" description="Tryptophan synthase beta chain-like PALP" evidence="5">
    <location>
        <begin position="64"/>
        <end position="251"/>
    </location>
</feature>
<dbReference type="InterPro" id="IPR036052">
    <property type="entry name" value="TrpB-like_PALP_sf"/>
</dbReference>
<dbReference type="GO" id="GO:0009097">
    <property type="term" value="P:isoleucine biosynthetic process"/>
    <property type="evidence" value="ECO:0007669"/>
    <property type="project" value="TreeGrafter"/>
</dbReference>
<dbReference type="InterPro" id="IPR000634">
    <property type="entry name" value="Ser/Thr_deHydtase_PyrdxlP-BS"/>
</dbReference>
<evidence type="ECO:0000256" key="3">
    <source>
        <dbReference type="ARBA" id="ARBA00022898"/>
    </source>
</evidence>
<sequence length="252" mass="27005">MTPHPSSSTSALLDTALPNSRTINENAGMAIKLEPETASTSGDEVDPDYLQMILSSYVYDVAVETPLSHAVNLSARLDNSVYLKREDLQPVFSFKIRGAHNKISHLTDEEKQRGIIACSAGNHAQGVALSAQQLGIKATIVMPVLTPAIKWKNVERLGAQVLLHGSGFDEAKKECSRLEKLHGLTNIPPFDDPLVIAGQGTIGMEILRQKRPQDIDAIFVAVGGGGLIAGVGAYVKRVCPSIKIIGVETEDS</sequence>
<organism evidence="6 7">
    <name type="scientific">Coemansia biformis</name>
    <dbReference type="NCBI Taxonomy" id="1286918"/>
    <lineage>
        <taxon>Eukaryota</taxon>
        <taxon>Fungi</taxon>
        <taxon>Fungi incertae sedis</taxon>
        <taxon>Zoopagomycota</taxon>
        <taxon>Kickxellomycotina</taxon>
        <taxon>Kickxellomycetes</taxon>
        <taxon>Kickxellales</taxon>
        <taxon>Kickxellaceae</taxon>
        <taxon>Coemansia</taxon>
    </lineage>
</organism>
<dbReference type="EMBL" id="JANBOI010000709">
    <property type="protein sequence ID" value="KAJ1728934.1"/>
    <property type="molecule type" value="Genomic_DNA"/>
</dbReference>
<dbReference type="SUPFAM" id="SSF53686">
    <property type="entry name" value="Tryptophan synthase beta subunit-like PLP-dependent enzymes"/>
    <property type="match status" value="1"/>
</dbReference>
<dbReference type="OrthoDB" id="4418812at2759"/>
<name>A0A9W8CVZ0_9FUNG</name>
<dbReference type="PANTHER" id="PTHR48078:SF11">
    <property type="entry name" value="THREONINE DEHYDRATASE, MITOCHONDRIAL"/>
    <property type="match status" value="1"/>
</dbReference>
<dbReference type="GO" id="GO:0030170">
    <property type="term" value="F:pyridoxal phosphate binding"/>
    <property type="evidence" value="ECO:0007669"/>
    <property type="project" value="InterPro"/>
</dbReference>
<comment type="similarity">
    <text evidence="2">Belongs to the serine/threonine dehydratase family.</text>
</comment>
<dbReference type="FunFam" id="3.40.50.1100:FF:000005">
    <property type="entry name" value="Threonine dehydratase catabolic"/>
    <property type="match status" value="1"/>
</dbReference>
<reference evidence="6" key="1">
    <citation type="submission" date="2022-07" db="EMBL/GenBank/DDBJ databases">
        <title>Phylogenomic reconstructions and comparative analyses of Kickxellomycotina fungi.</title>
        <authorList>
            <person name="Reynolds N.K."/>
            <person name="Stajich J.E."/>
            <person name="Barry K."/>
            <person name="Grigoriev I.V."/>
            <person name="Crous P."/>
            <person name="Smith M.E."/>
        </authorList>
    </citation>
    <scope>NUCLEOTIDE SEQUENCE</scope>
    <source>
        <strain evidence="6">BCRC 34381</strain>
    </source>
</reference>
<evidence type="ECO:0000256" key="1">
    <source>
        <dbReference type="ARBA" id="ARBA00001933"/>
    </source>
</evidence>
<dbReference type="EC" id="4.3.1.19" evidence="6"/>